<evidence type="ECO:0000256" key="1">
    <source>
        <dbReference type="ARBA" id="ARBA00022618"/>
    </source>
</evidence>
<evidence type="ECO:0000313" key="10">
    <source>
        <dbReference type="Proteomes" id="UP001176961"/>
    </source>
</evidence>
<keyword evidence="6" id="KW-0131">Cell cycle</keyword>
<evidence type="ECO:0000313" key="9">
    <source>
        <dbReference type="EMBL" id="CAJ0606114.1"/>
    </source>
</evidence>
<dbReference type="SUPFAM" id="SSF48452">
    <property type="entry name" value="TPR-like"/>
    <property type="match status" value="2"/>
</dbReference>
<dbReference type="GO" id="GO:0005737">
    <property type="term" value="C:cytoplasm"/>
    <property type="evidence" value="ECO:0007669"/>
    <property type="project" value="TreeGrafter"/>
</dbReference>
<keyword evidence="3" id="KW-0498">Mitosis</keyword>
<dbReference type="GO" id="GO:0051301">
    <property type="term" value="P:cell division"/>
    <property type="evidence" value="ECO:0007669"/>
    <property type="project" value="UniProtKB-KW"/>
</dbReference>
<feature type="region of interest" description="Disordered" evidence="8">
    <location>
        <begin position="1"/>
        <end position="24"/>
    </location>
</feature>
<dbReference type="GO" id="GO:0016567">
    <property type="term" value="P:protein ubiquitination"/>
    <property type="evidence" value="ECO:0007669"/>
    <property type="project" value="TreeGrafter"/>
</dbReference>
<accession>A0AA36H8N2</accession>
<dbReference type="InterPro" id="IPR011990">
    <property type="entry name" value="TPR-like_helical_dom_sf"/>
</dbReference>
<dbReference type="GO" id="GO:0045842">
    <property type="term" value="P:positive regulation of mitotic metaphase/anaphase transition"/>
    <property type="evidence" value="ECO:0007669"/>
    <property type="project" value="TreeGrafter"/>
</dbReference>
<dbReference type="GO" id="GO:0005680">
    <property type="term" value="C:anaphase-promoting complex"/>
    <property type="evidence" value="ECO:0007669"/>
    <property type="project" value="TreeGrafter"/>
</dbReference>
<keyword evidence="5 7" id="KW-0802">TPR repeat</keyword>
<organism evidence="9 10">
    <name type="scientific">Cylicocyclus nassatus</name>
    <name type="common">Nematode worm</name>
    <dbReference type="NCBI Taxonomy" id="53992"/>
    <lineage>
        <taxon>Eukaryota</taxon>
        <taxon>Metazoa</taxon>
        <taxon>Ecdysozoa</taxon>
        <taxon>Nematoda</taxon>
        <taxon>Chromadorea</taxon>
        <taxon>Rhabditida</taxon>
        <taxon>Rhabditina</taxon>
        <taxon>Rhabditomorpha</taxon>
        <taxon>Strongyloidea</taxon>
        <taxon>Strongylidae</taxon>
        <taxon>Cylicocyclus</taxon>
    </lineage>
</organism>
<reference evidence="9" key="1">
    <citation type="submission" date="2023-07" db="EMBL/GenBank/DDBJ databases">
        <authorList>
            <consortium name="CYATHOMIX"/>
        </authorList>
    </citation>
    <scope>NUCLEOTIDE SEQUENCE</scope>
    <source>
        <strain evidence="9">N/A</strain>
    </source>
</reference>
<dbReference type="InterPro" id="IPR019734">
    <property type="entry name" value="TPR_rpt"/>
</dbReference>
<dbReference type="Proteomes" id="UP001176961">
    <property type="component" value="Unassembled WGS sequence"/>
</dbReference>
<keyword evidence="1" id="KW-0132">Cell division</keyword>
<evidence type="ECO:0000256" key="7">
    <source>
        <dbReference type="PROSITE-ProRule" id="PRU00339"/>
    </source>
</evidence>
<dbReference type="PANTHER" id="PTHR12558">
    <property type="entry name" value="CELL DIVISION CYCLE 16,23,27"/>
    <property type="match status" value="1"/>
</dbReference>
<keyword evidence="10" id="KW-1185">Reference proteome</keyword>
<evidence type="ECO:0000256" key="6">
    <source>
        <dbReference type="ARBA" id="ARBA00023306"/>
    </source>
</evidence>
<dbReference type="SMART" id="SM00028">
    <property type="entry name" value="TPR"/>
    <property type="match status" value="4"/>
</dbReference>
<dbReference type="PANTHER" id="PTHR12558:SF9">
    <property type="entry name" value="CELL DIVISION CYCLE PROTEIN 16 HOMOLOG"/>
    <property type="match status" value="1"/>
</dbReference>
<evidence type="ECO:0000256" key="5">
    <source>
        <dbReference type="ARBA" id="ARBA00022803"/>
    </source>
</evidence>
<dbReference type="GO" id="GO:0031145">
    <property type="term" value="P:anaphase-promoting complex-dependent catabolic process"/>
    <property type="evidence" value="ECO:0007669"/>
    <property type="project" value="TreeGrafter"/>
</dbReference>
<keyword evidence="2" id="KW-0677">Repeat</keyword>
<proteinExistence type="predicted"/>
<dbReference type="PROSITE" id="PS50005">
    <property type="entry name" value="TPR"/>
    <property type="match status" value="1"/>
</dbReference>
<evidence type="ECO:0000256" key="2">
    <source>
        <dbReference type="ARBA" id="ARBA00022737"/>
    </source>
</evidence>
<protein>
    <submittedName>
        <fullName evidence="9">Uncharacterized protein</fullName>
    </submittedName>
</protein>
<feature type="region of interest" description="Disordered" evidence="8">
    <location>
        <begin position="620"/>
        <end position="652"/>
    </location>
</feature>
<gene>
    <name evidence="9" type="ORF">CYNAS_LOCUS18097</name>
</gene>
<dbReference type="AlphaFoldDB" id="A0AA36H8N2"/>
<evidence type="ECO:0000256" key="8">
    <source>
        <dbReference type="SAM" id="MobiDB-lite"/>
    </source>
</evidence>
<dbReference type="Gene3D" id="1.25.40.10">
    <property type="entry name" value="Tetratricopeptide repeat domain"/>
    <property type="match status" value="1"/>
</dbReference>
<comment type="caution">
    <text evidence="9">The sequence shown here is derived from an EMBL/GenBank/DDBJ whole genome shotgun (WGS) entry which is preliminary data.</text>
</comment>
<sequence>MHSTSVAELDLDTSPLSEDDSPDDEYERYNIFDESDYESLISRYLDRGDFETATYWIDFAFAKKSENGYSMVDFANYIKELTRVCQYKRISSLISSQRLYKKHLVFAYYYVNALYHLKMYGDIVQLQIGHLMLDEDLPVKSPDAGCGLEDYFDSASEEISGEDLAELNKILAHNKLFSALMVVYGRTYILMENREFATRCLTSAFMQDRHCLIAEELLRKYRLVPCTKRDPCYRLMKKMKKKCASADPRQRTRHAHKLYRDGNVAETLAITTAIMEEHGLYLDCVILHANCLCYFQDYRRLFLLAHELVVSFPDHHYSWYVVAMYYFTCFNIHAARTFINKAALMRTAFGEGWIAYGHILAAECENEQALNCYYRAARILPWHYEPKMYIGMQYCRVGVRMAEDFLREASCIRASDPVIMHERGSYYYRYNKFRTAEQFFNNALLAVIGNEESENVDSSAVISEQLDPFWQPLLANLGHVCRRLGKFKESIDFHNKALLMNPMDWHSMASMAMSYACLGETNVATRYFAKALARAPYNGMIRNALDKLSQMENDYLDYTDFKTSMSTNTSDLERIFAERAATRAEVQKNTITKRSRKSFSETLKMRIASKKYRQDLARINSRKKHAESSESVFPVGLGSANNPGTMGGDPGV</sequence>
<keyword evidence="4" id="KW-0833">Ubl conjugation pathway</keyword>
<evidence type="ECO:0000256" key="3">
    <source>
        <dbReference type="ARBA" id="ARBA00022776"/>
    </source>
</evidence>
<name>A0AA36H8N2_CYLNA</name>
<feature type="repeat" description="TPR" evidence="7">
    <location>
        <begin position="471"/>
        <end position="504"/>
    </location>
</feature>
<evidence type="ECO:0000256" key="4">
    <source>
        <dbReference type="ARBA" id="ARBA00022786"/>
    </source>
</evidence>
<dbReference type="EMBL" id="CATQJL010000316">
    <property type="protein sequence ID" value="CAJ0606114.1"/>
    <property type="molecule type" value="Genomic_DNA"/>
</dbReference>